<feature type="domain" description="Phasin" evidence="2">
    <location>
        <begin position="16"/>
        <end position="109"/>
    </location>
</feature>
<dbReference type="EMBL" id="JBHLWP010000017">
    <property type="protein sequence ID" value="MFC0253997.1"/>
    <property type="molecule type" value="Genomic_DNA"/>
</dbReference>
<name>A0ABV6FL07_9BURK</name>
<dbReference type="Pfam" id="PF09361">
    <property type="entry name" value="Phasin_2"/>
    <property type="match status" value="1"/>
</dbReference>
<organism evidence="3 4">
    <name type="scientific">Massilia consociata</name>
    <dbReference type="NCBI Taxonomy" id="760117"/>
    <lineage>
        <taxon>Bacteria</taxon>
        <taxon>Pseudomonadati</taxon>
        <taxon>Pseudomonadota</taxon>
        <taxon>Betaproteobacteria</taxon>
        <taxon>Burkholderiales</taxon>
        <taxon>Oxalobacteraceae</taxon>
        <taxon>Telluria group</taxon>
        <taxon>Massilia</taxon>
    </lineage>
</organism>
<dbReference type="NCBIfam" id="TIGR01841">
    <property type="entry name" value="phasin"/>
    <property type="match status" value="1"/>
</dbReference>
<evidence type="ECO:0000313" key="4">
    <source>
        <dbReference type="Proteomes" id="UP001589773"/>
    </source>
</evidence>
<keyword evidence="4" id="KW-1185">Reference proteome</keyword>
<comment type="caution">
    <text evidence="3">The sequence shown here is derived from an EMBL/GenBank/DDBJ whole genome shotgun (WGS) entry which is preliminary data.</text>
</comment>
<accession>A0ABV6FL07</accession>
<proteinExistence type="predicted"/>
<gene>
    <name evidence="3" type="ORF">ACFFJK_19035</name>
</gene>
<feature type="region of interest" description="Disordered" evidence="1">
    <location>
        <begin position="128"/>
        <end position="197"/>
    </location>
</feature>
<evidence type="ECO:0000256" key="1">
    <source>
        <dbReference type="SAM" id="MobiDB-lite"/>
    </source>
</evidence>
<protein>
    <submittedName>
        <fullName evidence="3">Phasin family protein</fullName>
    </submittedName>
</protein>
<feature type="compositionally biased region" description="Low complexity" evidence="1">
    <location>
        <begin position="164"/>
        <end position="182"/>
    </location>
</feature>
<sequence length="197" mass="21339">MYPFPQSVTPAVRTHMDAQTAFLNDMSKSMFRSFQQMCDLNIQLVQTLVEESTLASQQVLTADRQSEMLTAAAARAQPTTEKLRAYQQHISRLAADSQVELARVTEQHVQNTTRTARALVDEVARTTAEEAERTIRNQQEAMRNASDPFARPNGESKASGGNGEARNGQQGAQQGGQQAMHAGQGGQGGRPAGSAAH</sequence>
<dbReference type="InterPro" id="IPR010127">
    <property type="entry name" value="Phasin_subfam-1"/>
</dbReference>
<evidence type="ECO:0000313" key="3">
    <source>
        <dbReference type="EMBL" id="MFC0253997.1"/>
    </source>
</evidence>
<evidence type="ECO:0000259" key="2">
    <source>
        <dbReference type="Pfam" id="PF09361"/>
    </source>
</evidence>
<dbReference type="InterPro" id="IPR018968">
    <property type="entry name" value="Phasin"/>
</dbReference>
<dbReference type="Proteomes" id="UP001589773">
    <property type="component" value="Unassembled WGS sequence"/>
</dbReference>
<reference evidence="3 4" key="1">
    <citation type="submission" date="2024-09" db="EMBL/GenBank/DDBJ databases">
        <authorList>
            <person name="Sun Q."/>
            <person name="Mori K."/>
        </authorList>
    </citation>
    <scope>NUCLEOTIDE SEQUENCE [LARGE SCALE GENOMIC DNA]</scope>
    <source>
        <strain evidence="3 4">CCM 7792</strain>
    </source>
</reference>